<feature type="coiled-coil region" evidence="3">
    <location>
        <begin position="212"/>
        <end position="267"/>
    </location>
</feature>
<keyword evidence="2 3" id="KW-0175">Coiled coil</keyword>
<dbReference type="Pfam" id="PF25917">
    <property type="entry name" value="BSH_RND"/>
    <property type="match status" value="1"/>
</dbReference>
<dbReference type="Gene3D" id="1.10.287.470">
    <property type="entry name" value="Helix hairpin bin"/>
    <property type="match status" value="1"/>
</dbReference>
<evidence type="ECO:0000259" key="4">
    <source>
        <dbReference type="Pfam" id="PF25917"/>
    </source>
</evidence>
<dbReference type="Gene3D" id="2.40.30.170">
    <property type="match status" value="1"/>
</dbReference>
<evidence type="ECO:0000313" key="6">
    <source>
        <dbReference type="EMBL" id="SCY94570.1"/>
    </source>
</evidence>
<feature type="domain" description="Multidrug resistance protein MdtA-like barrel-sandwich hybrid" evidence="4">
    <location>
        <begin position="92"/>
        <end position="300"/>
    </location>
</feature>
<dbReference type="Pfam" id="PF25954">
    <property type="entry name" value="Beta-barrel_RND_2"/>
    <property type="match status" value="1"/>
</dbReference>
<gene>
    <name evidence="6" type="ORF">SAMN02927923_03007</name>
</gene>
<dbReference type="PANTHER" id="PTHR32347">
    <property type="entry name" value="EFFLUX SYSTEM COMPONENT YKNX-RELATED"/>
    <property type="match status" value="1"/>
</dbReference>
<feature type="domain" description="CusB-like beta-barrel" evidence="5">
    <location>
        <begin position="313"/>
        <end position="386"/>
    </location>
</feature>
<comment type="subcellular location">
    <subcellularLocation>
        <location evidence="1">Cell envelope</location>
    </subcellularLocation>
</comment>
<dbReference type="PANTHER" id="PTHR32347:SF14">
    <property type="entry name" value="EFFLUX SYSTEM COMPONENT YKNX-RELATED"/>
    <property type="match status" value="1"/>
</dbReference>
<name>A0A1G5K3B9_9HYPH</name>
<accession>A0A1G5K3B9</accession>
<dbReference type="InterPro" id="IPR058625">
    <property type="entry name" value="MdtA-like_BSH"/>
</dbReference>
<dbReference type="STRING" id="549386.SAMN02927923_03007"/>
<dbReference type="GO" id="GO:0030313">
    <property type="term" value="C:cell envelope"/>
    <property type="evidence" value="ECO:0007669"/>
    <property type="project" value="UniProtKB-SubCell"/>
</dbReference>
<protein>
    <submittedName>
        <fullName evidence="6">HlyD family secretion protein</fullName>
    </submittedName>
</protein>
<evidence type="ECO:0000256" key="3">
    <source>
        <dbReference type="SAM" id="Coils"/>
    </source>
</evidence>
<reference evidence="7" key="1">
    <citation type="submission" date="2016-10" db="EMBL/GenBank/DDBJ databases">
        <authorList>
            <person name="Varghese N."/>
            <person name="Submissions S."/>
        </authorList>
    </citation>
    <scope>NUCLEOTIDE SEQUENCE [LARGE SCALE GENOMIC DNA]</scope>
    <source>
        <strain evidence="7">CGMCC 1.7666</strain>
    </source>
</reference>
<evidence type="ECO:0000313" key="7">
    <source>
        <dbReference type="Proteomes" id="UP000199569"/>
    </source>
</evidence>
<dbReference type="InterPro" id="IPR058792">
    <property type="entry name" value="Beta-barrel_RND_2"/>
</dbReference>
<keyword evidence="7" id="KW-1185">Reference proteome</keyword>
<dbReference type="Proteomes" id="UP000199569">
    <property type="component" value="Unassembled WGS sequence"/>
</dbReference>
<dbReference type="Gene3D" id="2.40.50.100">
    <property type="match status" value="2"/>
</dbReference>
<evidence type="ECO:0000256" key="2">
    <source>
        <dbReference type="ARBA" id="ARBA00023054"/>
    </source>
</evidence>
<proteinExistence type="predicted"/>
<evidence type="ECO:0000256" key="1">
    <source>
        <dbReference type="ARBA" id="ARBA00004196"/>
    </source>
</evidence>
<evidence type="ECO:0000259" key="5">
    <source>
        <dbReference type="Pfam" id="PF25954"/>
    </source>
</evidence>
<dbReference type="InterPro" id="IPR050465">
    <property type="entry name" value="UPF0194_transport"/>
</dbReference>
<sequence length="486" mass="51704">MPLMSRGDLWRPLIGRRNPQHWKMRGTTMKRRYRILALGTMLTSTILLLPPGFVPSALQRSAPAPRYITAPVDRGDIRTTLSATGTLNAVGTVKVSSQLSGQVAEVMVDFNDRVAKGQPMARLDTTAFEARVRQARAGLESARARIVMAKASIDRMAAGLLRARSALQMAHANLQGAKARADNARRDFARKQALVERSTMSQAAGDNSLAILQSAEAAQQAAEAERAGAESALLAAGADHRSAVSQLAFAEALLKQQAAVLDQAEDDLANTVIRAPCDGEVIGKDVDRGQIVAASLSAPTLFVIAQDLRQMEVHARVDEADISRVQPGQTAAFTVDASPGRVFAAEVAQIRKAPSLAQNVVTYTVVLSASNHDLLLLPGMTALAQITIDQAKDVLRIPNAALRFRPSEEAVPGTAQAAEGSVNAVWVLEGGRPTKVPIRIGRSNASATEIVDGPLHLEQQVIVGVARSPADNSLLGRLGGALWSRH</sequence>
<organism evidence="6 7">
    <name type="scientific">Microvirga guangxiensis</name>
    <dbReference type="NCBI Taxonomy" id="549386"/>
    <lineage>
        <taxon>Bacteria</taxon>
        <taxon>Pseudomonadati</taxon>
        <taxon>Pseudomonadota</taxon>
        <taxon>Alphaproteobacteria</taxon>
        <taxon>Hyphomicrobiales</taxon>
        <taxon>Methylobacteriaceae</taxon>
        <taxon>Microvirga</taxon>
    </lineage>
</organism>
<dbReference type="EMBL" id="FMVJ01000008">
    <property type="protein sequence ID" value="SCY94570.1"/>
    <property type="molecule type" value="Genomic_DNA"/>
</dbReference>
<dbReference type="SUPFAM" id="SSF111369">
    <property type="entry name" value="HlyD-like secretion proteins"/>
    <property type="match status" value="2"/>
</dbReference>
<dbReference type="AlphaFoldDB" id="A0A1G5K3B9"/>